<sequence>MFGRRRHAAQAAPIVAVAEVAAPLPRLAEEQIFELVHSRVAAAIGESGEWVVRRRTDGDTDELFRAVLAHQVALEVTAALRDAQLKLDAGEEPAAQPALAAPPLPSPAPVNDDAPVAEPAVVEAEPVVTTPVLASVEGDEADASGRSTEAVTTQPLEMTDHAPSHRHDEPEGDDEAVLDEDSLALQWEPAPITTWTDLKWPVTEPLATIVARQAVAQNS</sequence>
<dbReference type="KEGG" id="huw:FPZ11_05120"/>
<evidence type="ECO:0000256" key="1">
    <source>
        <dbReference type="SAM" id="MobiDB-lite"/>
    </source>
</evidence>
<dbReference type="Proteomes" id="UP000320216">
    <property type="component" value="Chromosome"/>
</dbReference>
<gene>
    <name evidence="2" type="ORF">FPZ11_05120</name>
</gene>
<feature type="region of interest" description="Disordered" evidence="1">
    <location>
        <begin position="135"/>
        <end position="175"/>
    </location>
</feature>
<feature type="compositionally biased region" description="Basic and acidic residues" evidence="1">
    <location>
        <begin position="158"/>
        <end position="169"/>
    </location>
</feature>
<evidence type="ECO:0000313" key="2">
    <source>
        <dbReference type="EMBL" id="QDZ14229.1"/>
    </source>
</evidence>
<organism evidence="2 3">
    <name type="scientific">Humibacter ginsenosidimutans</name>
    <dbReference type="NCBI Taxonomy" id="2599293"/>
    <lineage>
        <taxon>Bacteria</taxon>
        <taxon>Bacillati</taxon>
        <taxon>Actinomycetota</taxon>
        <taxon>Actinomycetes</taxon>
        <taxon>Micrococcales</taxon>
        <taxon>Microbacteriaceae</taxon>
        <taxon>Humibacter</taxon>
    </lineage>
</organism>
<dbReference type="OrthoDB" id="5125852at2"/>
<accession>A0A5B8M2R0</accession>
<proteinExistence type="predicted"/>
<name>A0A5B8M2R0_9MICO</name>
<dbReference type="RefSeq" id="WP_146318920.1">
    <property type="nucleotide sequence ID" value="NZ_CP042305.1"/>
</dbReference>
<protein>
    <submittedName>
        <fullName evidence="2">Uncharacterized protein</fullName>
    </submittedName>
</protein>
<dbReference type="AlphaFoldDB" id="A0A5B8M2R0"/>
<dbReference type="EMBL" id="CP042305">
    <property type="protein sequence ID" value="QDZ14229.1"/>
    <property type="molecule type" value="Genomic_DNA"/>
</dbReference>
<reference evidence="2 3" key="1">
    <citation type="submission" date="2019-07" db="EMBL/GenBank/DDBJ databases">
        <title>Full genome sequence of Humibacter sp. WJ7-1.</title>
        <authorList>
            <person name="Im W.-T."/>
        </authorList>
    </citation>
    <scope>NUCLEOTIDE SEQUENCE [LARGE SCALE GENOMIC DNA]</scope>
    <source>
        <strain evidence="2 3">WJ7-1</strain>
    </source>
</reference>
<feature type="region of interest" description="Disordered" evidence="1">
    <location>
        <begin position="91"/>
        <end position="114"/>
    </location>
</feature>
<evidence type="ECO:0000313" key="3">
    <source>
        <dbReference type="Proteomes" id="UP000320216"/>
    </source>
</evidence>
<keyword evidence="3" id="KW-1185">Reference proteome</keyword>
<feature type="compositionally biased region" description="Polar residues" evidence="1">
    <location>
        <begin position="145"/>
        <end position="156"/>
    </location>
</feature>